<feature type="chain" id="PRO_5045366929" evidence="1">
    <location>
        <begin position="29"/>
        <end position="1291"/>
    </location>
</feature>
<dbReference type="SUPFAM" id="SSF51445">
    <property type="entry name" value="(Trans)glycosidases"/>
    <property type="match status" value="1"/>
</dbReference>
<sequence>MVKQTIFKRAAVSLKLAMAFALVGSGLAVDLGRLPAAEAAGSPAKLTVYDDKLNSSFSDYSWANHTLSEAKTVHTGSKSIRMKPNNDDGLYLYKDRIVKVSDYPTLELWLNGGKGSAQKLEVVLQAGGQPVASSPINGSLFGTETWQKASIDLSKLNIPGGLFDGILIRGTTSGQQPDVYLDDIVLTNGGITAEKKLTGISLSPTALQLKTGQNSAITAVGAYSDGSTSPLMQGVAWTTSDPAVAQVSAAGQVSAGKAGSAVVTAQSGGFSATASVSVTEDAVVLTGISVVPSRLDLLVGKTGTVTATAAYSNGTSAPLTQGVVWSSSDPAVASVVNGTVNGLKVGSSVLSAVYGTAHAEAKVFVTEAAPPPVDDGQAGLNIYEDALSTVFKDNSWAPHNLGDTSVVHTGTKAVSFNPSGNGGFYLYKDSGVVQVKDYDRLEFWINGGELGGQQLELVFNAGGQAGGSVNIGSLLEGGKIPANGWTKVLLQLPELKIKDNIFDGLLFRGMTDGAQGTVYLDDIRLLEKYVAPPTLVEGVLSQYGMVLAPGDNAKLTFEARYSNSTSADVSAKTVWTTSDPGIITVNKGELKAIGNGLAKITAVYGTATASMYVQVVSYTPEAVYTDGLAAGYDNWSWGTQNFDNAKPTASGTKSISFVAKGYEGIWMHRNTRMDLEHVYGLSLKIHGGTTGGQKLRVNLMDNRAFVGELDPELVLPNGIPANQWVEVKLKFADLGVSALTFDGIVISAWGEKDQGTVYFDDINLLKTTSVVKLPAPELPTVQVTIDSTKGRRALSPGIFGVNFEDNPSEGHSTMNVPIKRWGGNAMTRYNWEIDTTNRGGDWYFLNIANDNSDPSKLPNGSLSDQFIQNSKNTGTEVLLQVPTIGWTPKDRKTSWSFSIEKYGKQQGNECDWKEAWCRKDAGNGKLKDGTYMTGNNPEDTSKKVSYDFVSRWVEHIKQRFGSYVHNYALDNEPMLWPHSHWDVHPQMTTYDEVWNYTVGYAEAIKKADPQANIFGPVPWGWCEYFYSAKDGCSPGKDMETHDNKPYLEWFLGKVENYRQQTGKRLVDTLDIHYYPAENNVAFSSDESTAMTKRRFNSLKSLYDPNYTDPSSWIQEPVKLIPRMHDIIARNSPGMKLSISEYNFGDGTGIGSGLAQAEALALFAREGVDYAMRWGGLLGDTPLEDAFKLFLNYDGKGSRIEGDVVSASSSNLDAVGAYTIVSAQGKKYVLLFNKDTAPREAKIQSDLPLNAAASVYRFEAQKRLAPAGTVQGTDQGISLTLPAKSATLIVMP</sequence>
<dbReference type="InterPro" id="IPR008964">
    <property type="entry name" value="Invasin/intimin_cell_adhesion"/>
</dbReference>
<dbReference type="Gene3D" id="2.60.120.430">
    <property type="entry name" value="Galactose-binding lectin"/>
    <property type="match status" value="3"/>
</dbReference>
<dbReference type="SMART" id="SM00635">
    <property type="entry name" value="BID_2"/>
    <property type="match status" value="3"/>
</dbReference>
<name>A0ABT1YDS0_9BACL</name>
<proteinExistence type="predicted"/>
<evidence type="ECO:0000313" key="4">
    <source>
        <dbReference type="Proteomes" id="UP001300012"/>
    </source>
</evidence>
<dbReference type="InterPro" id="IPR003343">
    <property type="entry name" value="Big_2"/>
</dbReference>
<dbReference type="Pfam" id="PF12891">
    <property type="entry name" value="Glyco_hydro_44"/>
    <property type="match status" value="1"/>
</dbReference>
<dbReference type="InterPro" id="IPR024745">
    <property type="entry name" value="GH44_cat"/>
</dbReference>
<feature type="domain" description="BIG2" evidence="2">
    <location>
        <begin position="284"/>
        <end position="364"/>
    </location>
</feature>
<dbReference type="InterPro" id="IPR017853">
    <property type="entry name" value="GH"/>
</dbReference>
<dbReference type="Gene3D" id="2.60.40.1080">
    <property type="match status" value="3"/>
</dbReference>
<keyword evidence="1" id="KW-0732">Signal</keyword>
<dbReference type="EMBL" id="JANQBD010000005">
    <property type="protein sequence ID" value="MCR8631322.1"/>
    <property type="molecule type" value="Genomic_DNA"/>
</dbReference>
<protein>
    <submittedName>
        <fullName evidence="3">Ig-like domain-containing protein</fullName>
    </submittedName>
</protein>
<evidence type="ECO:0000313" key="3">
    <source>
        <dbReference type="EMBL" id="MCR8631322.1"/>
    </source>
</evidence>
<comment type="caution">
    <text evidence="3">The sequence shown here is derived from an EMBL/GenBank/DDBJ whole genome shotgun (WGS) entry which is preliminary data.</text>
</comment>
<dbReference type="Pfam" id="PF02368">
    <property type="entry name" value="Big_2"/>
    <property type="match status" value="2"/>
</dbReference>
<feature type="domain" description="BIG2" evidence="2">
    <location>
        <begin position="534"/>
        <end position="614"/>
    </location>
</feature>
<dbReference type="RefSeq" id="WP_258212923.1">
    <property type="nucleotide sequence ID" value="NZ_JANQBD010000005.1"/>
</dbReference>
<dbReference type="Gene3D" id="3.20.20.80">
    <property type="entry name" value="Glycosidases"/>
    <property type="match status" value="1"/>
</dbReference>
<feature type="signal peptide" evidence="1">
    <location>
        <begin position="1"/>
        <end position="28"/>
    </location>
</feature>
<dbReference type="SUPFAM" id="SSF49373">
    <property type="entry name" value="Invasin/intimin cell-adhesion fragments"/>
    <property type="match status" value="3"/>
</dbReference>
<evidence type="ECO:0000256" key="1">
    <source>
        <dbReference type="SAM" id="SignalP"/>
    </source>
</evidence>
<evidence type="ECO:0000259" key="2">
    <source>
        <dbReference type="SMART" id="SM00635"/>
    </source>
</evidence>
<organism evidence="3 4">
    <name type="scientific">Paenibacillus radicis</name>
    <name type="common">ex Xue et al. 2023</name>
    <dbReference type="NCBI Taxonomy" id="2972489"/>
    <lineage>
        <taxon>Bacteria</taxon>
        <taxon>Bacillati</taxon>
        <taxon>Bacillota</taxon>
        <taxon>Bacilli</taxon>
        <taxon>Bacillales</taxon>
        <taxon>Paenibacillaceae</taxon>
        <taxon>Paenibacillus</taxon>
    </lineage>
</organism>
<dbReference type="Proteomes" id="UP001300012">
    <property type="component" value="Unassembled WGS sequence"/>
</dbReference>
<reference evidence="3 4" key="1">
    <citation type="submission" date="2022-08" db="EMBL/GenBank/DDBJ databases">
        <title>Paenibacillus endoradicis sp. nov., Paenibacillus radicibacter sp. nov and Paenibacillus pararadicis sp. nov., three cold-adapted plant growth-promoting bacteria isolated from root of Larix gmelinii in Great Khingan.</title>
        <authorList>
            <person name="Xue H."/>
        </authorList>
    </citation>
    <scope>NUCLEOTIDE SEQUENCE [LARGE SCALE GENOMIC DNA]</scope>
    <source>
        <strain evidence="3 4">N5-1-1-5</strain>
    </source>
</reference>
<keyword evidence="4" id="KW-1185">Reference proteome</keyword>
<feature type="domain" description="BIG2" evidence="2">
    <location>
        <begin position="196"/>
        <end position="277"/>
    </location>
</feature>
<accession>A0ABT1YDS0</accession>
<gene>
    <name evidence="3" type="ORF">NV381_08920</name>
</gene>